<gene>
    <name evidence="7" type="ORF">METBISCDRAFT_29683</name>
</gene>
<reference evidence="8" key="1">
    <citation type="journal article" date="2018" name="Nat. Microbiol.">
        <title>Leveraging single-cell genomics to expand the fungal tree of life.</title>
        <authorList>
            <person name="Ahrendt S.R."/>
            <person name="Quandt C.A."/>
            <person name="Ciobanu D."/>
            <person name="Clum A."/>
            <person name="Salamov A."/>
            <person name="Andreopoulos B."/>
            <person name="Cheng J.F."/>
            <person name="Woyke T."/>
            <person name="Pelin A."/>
            <person name="Henrissat B."/>
            <person name="Reynolds N.K."/>
            <person name="Benny G.L."/>
            <person name="Smith M.E."/>
            <person name="James T.Y."/>
            <person name="Grigoriev I.V."/>
        </authorList>
    </citation>
    <scope>NUCLEOTIDE SEQUENCE [LARGE SCALE GENOMIC DNA]</scope>
    <source>
        <strain evidence="8">Baker2002</strain>
    </source>
</reference>
<proteinExistence type="predicted"/>
<feature type="transmembrane region" description="Helical" evidence="6">
    <location>
        <begin position="72"/>
        <end position="91"/>
    </location>
</feature>
<evidence type="ECO:0000256" key="3">
    <source>
        <dbReference type="ARBA" id="ARBA00022989"/>
    </source>
</evidence>
<keyword evidence="8" id="KW-1185">Reference proteome</keyword>
<dbReference type="EMBL" id="ML004432">
    <property type="protein sequence ID" value="RKP32362.1"/>
    <property type="molecule type" value="Genomic_DNA"/>
</dbReference>
<organism evidence="7 8">
    <name type="scientific">Metschnikowia bicuspidata</name>
    <dbReference type="NCBI Taxonomy" id="27322"/>
    <lineage>
        <taxon>Eukaryota</taxon>
        <taxon>Fungi</taxon>
        <taxon>Dikarya</taxon>
        <taxon>Ascomycota</taxon>
        <taxon>Saccharomycotina</taxon>
        <taxon>Pichiomycetes</taxon>
        <taxon>Metschnikowiaceae</taxon>
        <taxon>Metschnikowia</taxon>
    </lineage>
</organism>
<evidence type="ECO:0000313" key="7">
    <source>
        <dbReference type="EMBL" id="RKP32362.1"/>
    </source>
</evidence>
<feature type="region of interest" description="Disordered" evidence="5">
    <location>
        <begin position="177"/>
        <end position="209"/>
    </location>
</feature>
<name>A0A4P9ZIR9_9ASCO</name>
<evidence type="ECO:0000313" key="8">
    <source>
        <dbReference type="Proteomes" id="UP000268321"/>
    </source>
</evidence>
<dbReference type="InterPro" id="IPR004776">
    <property type="entry name" value="Mem_transp_PIN-like"/>
</dbReference>
<keyword evidence="2 6" id="KW-0812">Transmembrane</keyword>
<evidence type="ECO:0000256" key="2">
    <source>
        <dbReference type="ARBA" id="ARBA00022692"/>
    </source>
</evidence>
<sequence>MEAAIGGIIYASVKPIFKIYFIIGMGWWLARKNILSVATCRDLSKTVVTALLPCLIFHNIVSSLESSDIKFIGIIFFEGSILFAMGGLLGLATHFICKSPKRWFGGLISVCMFPNISDLPIAYLQTLSYYGNLFTVEQGDRGVAYICIFFACQVFYMYSLGLSRLVLYDFRDQLSDSEKSADTSDDVKAEKMADDRNSKDEEQKYPHDEYSPSLLVEDNISRATENLIPEEFGSQISNNSGSRIMRSTSNADRSIRSDSRLVISGHHSPALGRTSSRALDLRRQEHQDIHDLFNEYSNFETLHSRELEAPPLLNYDRAVEPREATPGETQTTFSIKATRYIKTMLKSFCSPNSLSMIISLIIAMSPPLKALFVQTSFKMPNAPDGLPPLSFVIDTTSYVGAASVPTGLLLFGATIARLKVKKVVPGFWKTVLMVTAVRLIILPIFGVGFTTGLANAGWYDGKDLIRFVSVLEFGLPNATALIYFTTFHTDPLSEDHVQIDCLTLCLIAQYCVLFISLPFLVTFTLKVLLHK</sequence>
<feature type="transmembrane region" description="Helical" evidence="6">
    <location>
        <begin position="430"/>
        <end position="454"/>
    </location>
</feature>
<feature type="transmembrane region" description="Helical" evidence="6">
    <location>
        <begin position="103"/>
        <end position="123"/>
    </location>
</feature>
<dbReference type="PANTHER" id="PTHR31274:SF1">
    <property type="entry name" value="AGL149CP"/>
    <property type="match status" value="1"/>
</dbReference>
<accession>A0A4P9ZIR9</accession>
<evidence type="ECO:0000256" key="4">
    <source>
        <dbReference type="ARBA" id="ARBA00023136"/>
    </source>
</evidence>
<dbReference type="Pfam" id="PF03547">
    <property type="entry name" value="Mem_trans"/>
    <property type="match status" value="1"/>
</dbReference>
<dbReference type="InterPro" id="IPR040254">
    <property type="entry name" value="Ecm3-like"/>
</dbReference>
<evidence type="ECO:0000256" key="1">
    <source>
        <dbReference type="ARBA" id="ARBA00004141"/>
    </source>
</evidence>
<feature type="transmembrane region" description="Helical" evidence="6">
    <location>
        <begin position="143"/>
        <end position="167"/>
    </location>
</feature>
<comment type="subcellular location">
    <subcellularLocation>
        <location evidence="1">Membrane</location>
        <topology evidence="1">Multi-pass membrane protein</topology>
    </subcellularLocation>
</comment>
<feature type="transmembrane region" description="Helical" evidence="6">
    <location>
        <begin position="6"/>
        <end position="30"/>
    </location>
</feature>
<evidence type="ECO:0000256" key="6">
    <source>
        <dbReference type="SAM" id="Phobius"/>
    </source>
</evidence>
<protein>
    <submittedName>
        <fullName evidence="7">Auxin efflux carrier</fullName>
    </submittedName>
</protein>
<feature type="transmembrane region" description="Helical" evidence="6">
    <location>
        <begin position="397"/>
        <end position="418"/>
    </location>
</feature>
<dbReference type="Proteomes" id="UP000268321">
    <property type="component" value="Unassembled WGS sequence"/>
</dbReference>
<evidence type="ECO:0000256" key="5">
    <source>
        <dbReference type="SAM" id="MobiDB-lite"/>
    </source>
</evidence>
<dbReference type="GO" id="GO:0055085">
    <property type="term" value="P:transmembrane transport"/>
    <property type="evidence" value="ECO:0007669"/>
    <property type="project" value="InterPro"/>
</dbReference>
<feature type="transmembrane region" description="Helical" evidence="6">
    <location>
        <begin position="354"/>
        <end position="377"/>
    </location>
</feature>
<dbReference type="OrthoDB" id="435607at2759"/>
<keyword evidence="3 6" id="KW-1133">Transmembrane helix</keyword>
<dbReference type="PANTHER" id="PTHR31274">
    <property type="entry name" value="PROTEIN ECM3"/>
    <property type="match status" value="1"/>
</dbReference>
<feature type="transmembrane region" description="Helical" evidence="6">
    <location>
        <begin position="507"/>
        <end position="529"/>
    </location>
</feature>
<keyword evidence="4 6" id="KW-0472">Membrane</keyword>
<dbReference type="GO" id="GO:0016020">
    <property type="term" value="C:membrane"/>
    <property type="evidence" value="ECO:0007669"/>
    <property type="project" value="UniProtKB-SubCell"/>
</dbReference>
<dbReference type="AlphaFoldDB" id="A0A4P9ZIR9"/>